<proteinExistence type="predicted"/>
<dbReference type="PROSITE" id="PS50103">
    <property type="entry name" value="ZF_C3H1"/>
    <property type="match status" value="1"/>
</dbReference>
<keyword evidence="3 6" id="KW-0862">Zinc</keyword>
<dbReference type="Pfam" id="PF00076">
    <property type="entry name" value="RRM_1"/>
    <property type="match status" value="1"/>
</dbReference>
<evidence type="ECO:0000256" key="4">
    <source>
        <dbReference type="ARBA" id="ARBA00022884"/>
    </source>
</evidence>
<evidence type="ECO:0000313" key="10">
    <source>
        <dbReference type="EMBL" id="KAF5839149.1"/>
    </source>
</evidence>
<evidence type="ECO:0000256" key="2">
    <source>
        <dbReference type="ARBA" id="ARBA00022771"/>
    </source>
</evidence>
<dbReference type="InterPro" id="IPR048995">
    <property type="entry name" value="STL11/RBM22-like_N"/>
</dbReference>
<keyword evidence="1 6" id="KW-0479">Metal-binding</keyword>
<evidence type="ECO:0000256" key="3">
    <source>
        <dbReference type="ARBA" id="ARBA00022833"/>
    </source>
</evidence>
<dbReference type="PANTHER" id="PTHR14089:SF6">
    <property type="entry name" value="PRE-MRNA-SPLICING FACTOR RBM22"/>
    <property type="match status" value="1"/>
</dbReference>
<dbReference type="Gene3D" id="3.30.70.330">
    <property type="match status" value="1"/>
</dbReference>
<dbReference type="PANTHER" id="PTHR14089">
    <property type="entry name" value="PRE-MRNA-SPLICING FACTOR RBM22"/>
    <property type="match status" value="1"/>
</dbReference>
<accession>A0ABQ7GX11</accession>
<dbReference type="InterPro" id="IPR039171">
    <property type="entry name" value="Cwc2/Slt11"/>
</dbReference>
<dbReference type="InterPro" id="IPR036855">
    <property type="entry name" value="Znf_CCCH_sf"/>
</dbReference>
<sequence>MAHRLLRDPQSDGWERSDMPIVCETCLGPNPFVRMQRIEYGGACHISGRPYTVFRWRPGSDARYKKTIICQEVAKSKNVCQVCLLDLEYNLPVQVRDQALGMSNDDEPQSDVGKEFQLHQRVKEGENGSSFSESKPSDLLLRLQRTTPYYKRNMARICSFFAKGQCTRGAECPYRHEMPTTGELSEQNIKDRYYGINDPVANKMMRRVGELPTLEPPEDTSITTLFVGGLTGDITEADLQDHFYAFGEISAIRKVDSKACAFITYTSRAAAEKAAKELYGKLIIKGTRLRLSWGKPQQVQTGRGPQGAEADPMQPSSTGRPPFIPPQAQAAMAARQQQQQQQDLVSLYPSMAPDQMGTRIPAPGDKPPPQQPGNKRPAGLDAAPEVPGGMAASEEETQGEAGPPKRARPMQVREPS</sequence>
<dbReference type="SUPFAM" id="SSF90229">
    <property type="entry name" value="CCCH zinc finger"/>
    <property type="match status" value="1"/>
</dbReference>
<dbReference type="Proteomes" id="UP000815325">
    <property type="component" value="Unassembled WGS sequence"/>
</dbReference>
<feature type="region of interest" description="Disordered" evidence="7">
    <location>
        <begin position="294"/>
        <end position="416"/>
    </location>
</feature>
<protein>
    <recommendedName>
        <fullName evidence="12">Pre-mRNA-splicing factor RBM22</fullName>
    </recommendedName>
</protein>
<keyword evidence="11" id="KW-1185">Reference proteome</keyword>
<evidence type="ECO:0000256" key="5">
    <source>
        <dbReference type="PROSITE-ProRule" id="PRU00176"/>
    </source>
</evidence>
<dbReference type="EMBL" id="MU069553">
    <property type="protein sequence ID" value="KAF5839149.1"/>
    <property type="molecule type" value="Genomic_DNA"/>
</dbReference>
<organism evidence="10 11">
    <name type="scientific">Dunaliella salina</name>
    <name type="common">Green alga</name>
    <name type="synonym">Protococcus salinus</name>
    <dbReference type="NCBI Taxonomy" id="3046"/>
    <lineage>
        <taxon>Eukaryota</taxon>
        <taxon>Viridiplantae</taxon>
        <taxon>Chlorophyta</taxon>
        <taxon>core chlorophytes</taxon>
        <taxon>Chlorophyceae</taxon>
        <taxon>CS clade</taxon>
        <taxon>Chlamydomonadales</taxon>
        <taxon>Dunaliellaceae</taxon>
        <taxon>Dunaliella</taxon>
    </lineage>
</organism>
<gene>
    <name evidence="10" type="ORF">DUNSADRAFT_1462</name>
</gene>
<keyword evidence="2 6" id="KW-0863">Zinc-finger</keyword>
<reference evidence="10" key="1">
    <citation type="submission" date="2017-08" db="EMBL/GenBank/DDBJ databases">
        <authorList>
            <person name="Polle J.E."/>
            <person name="Barry K."/>
            <person name="Cushman J."/>
            <person name="Schmutz J."/>
            <person name="Tran D."/>
            <person name="Hathwaick L.T."/>
            <person name="Yim W.C."/>
            <person name="Jenkins J."/>
            <person name="Mckie-Krisberg Z.M."/>
            <person name="Prochnik S."/>
            <person name="Lindquist E."/>
            <person name="Dockter R.B."/>
            <person name="Adam C."/>
            <person name="Molina H."/>
            <person name="Bunkerborg J."/>
            <person name="Jin E."/>
            <person name="Buchheim M."/>
            <person name="Magnuson J."/>
        </authorList>
    </citation>
    <scope>NUCLEOTIDE SEQUENCE</scope>
    <source>
        <strain evidence="10">CCAP 19/18</strain>
    </source>
</reference>
<name>A0ABQ7GX11_DUNSA</name>
<evidence type="ECO:0008006" key="12">
    <source>
        <dbReference type="Google" id="ProtNLM"/>
    </source>
</evidence>
<evidence type="ECO:0000256" key="1">
    <source>
        <dbReference type="ARBA" id="ARBA00022723"/>
    </source>
</evidence>
<evidence type="ECO:0000256" key="6">
    <source>
        <dbReference type="PROSITE-ProRule" id="PRU00723"/>
    </source>
</evidence>
<feature type="domain" description="RRM" evidence="8">
    <location>
        <begin position="223"/>
        <end position="296"/>
    </location>
</feature>
<evidence type="ECO:0000256" key="7">
    <source>
        <dbReference type="SAM" id="MobiDB-lite"/>
    </source>
</evidence>
<dbReference type="PROSITE" id="PS50102">
    <property type="entry name" value="RRM"/>
    <property type="match status" value="1"/>
</dbReference>
<dbReference type="SMART" id="SM00356">
    <property type="entry name" value="ZnF_C3H1"/>
    <property type="match status" value="1"/>
</dbReference>
<dbReference type="InterPro" id="IPR000504">
    <property type="entry name" value="RRM_dom"/>
</dbReference>
<feature type="domain" description="C3H1-type" evidence="9">
    <location>
        <begin position="152"/>
        <end position="179"/>
    </location>
</feature>
<evidence type="ECO:0000259" key="9">
    <source>
        <dbReference type="PROSITE" id="PS50103"/>
    </source>
</evidence>
<dbReference type="Pfam" id="PF21369">
    <property type="entry name" value="STL11_N"/>
    <property type="match status" value="1"/>
</dbReference>
<dbReference type="InterPro" id="IPR012677">
    <property type="entry name" value="Nucleotide-bd_a/b_plait_sf"/>
</dbReference>
<evidence type="ECO:0000259" key="8">
    <source>
        <dbReference type="PROSITE" id="PS50102"/>
    </source>
</evidence>
<feature type="zinc finger region" description="C3H1-type" evidence="6">
    <location>
        <begin position="152"/>
        <end position="179"/>
    </location>
</feature>
<keyword evidence="4 5" id="KW-0694">RNA-binding</keyword>
<dbReference type="SUPFAM" id="SSF54928">
    <property type="entry name" value="RNA-binding domain, RBD"/>
    <property type="match status" value="1"/>
</dbReference>
<dbReference type="InterPro" id="IPR000571">
    <property type="entry name" value="Znf_CCCH"/>
</dbReference>
<comment type="caution">
    <text evidence="10">The sequence shown here is derived from an EMBL/GenBank/DDBJ whole genome shotgun (WGS) entry which is preliminary data.</text>
</comment>
<dbReference type="Gene3D" id="4.10.1000.10">
    <property type="entry name" value="Zinc finger, CCCH-type"/>
    <property type="match status" value="1"/>
</dbReference>
<dbReference type="SMART" id="SM00360">
    <property type="entry name" value="RRM"/>
    <property type="match status" value="1"/>
</dbReference>
<dbReference type="InterPro" id="IPR035979">
    <property type="entry name" value="RBD_domain_sf"/>
</dbReference>
<evidence type="ECO:0000313" key="11">
    <source>
        <dbReference type="Proteomes" id="UP000815325"/>
    </source>
</evidence>
<feature type="compositionally biased region" description="Low complexity" evidence="7">
    <location>
        <begin position="327"/>
        <end position="342"/>
    </location>
</feature>